<dbReference type="AlphaFoldDB" id="A0A9P6XFN0"/>
<dbReference type="Gene3D" id="1.10.510.10">
    <property type="entry name" value="Transferase(Phosphotransferase) domain 1"/>
    <property type="match status" value="1"/>
</dbReference>
<dbReference type="GO" id="GO:0004674">
    <property type="term" value="F:protein serine/threonine kinase activity"/>
    <property type="evidence" value="ECO:0007669"/>
    <property type="project" value="UniProtKB-KW"/>
</dbReference>
<evidence type="ECO:0000256" key="2">
    <source>
        <dbReference type="ARBA" id="ARBA00022527"/>
    </source>
</evidence>
<name>A0A9P6XFN0_RHIOR</name>
<keyword evidence="5" id="KW-0547">Nucleotide-binding</keyword>
<keyword evidence="3" id="KW-0597">Phosphoprotein</keyword>
<dbReference type="PROSITE" id="PS50011">
    <property type="entry name" value="PROTEIN_KINASE_DOM"/>
    <property type="match status" value="1"/>
</dbReference>
<dbReference type="PANTHER" id="PTHR24351">
    <property type="entry name" value="RIBOSOMAL PROTEIN S6 KINASE"/>
    <property type="match status" value="1"/>
</dbReference>
<dbReference type="SUPFAM" id="SSF54211">
    <property type="entry name" value="Ribosomal protein S5 domain 2-like"/>
    <property type="match status" value="1"/>
</dbReference>
<dbReference type="GO" id="GO:0006412">
    <property type="term" value="P:translation"/>
    <property type="evidence" value="ECO:0007669"/>
    <property type="project" value="InterPro"/>
</dbReference>
<dbReference type="Pfam" id="PF00069">
    <property type="entry name" value="Pkinase"/>
    <property type="match status" value="1"/>
</dbReference>
<dbReference type="InterPro" id="IPR011009">
    <property type="entry name" value="Kinase-like_dom_sf"/>
</dbReference>
<dbReference type="Pfam" id="PF00380">
    <property type="entry name" value="Ribosomal_S9"/>
    <property type="match status" value="1"/>
</dbReference>
<dbReference type="PROSITE" id="PS51285">
    <property type="entry name" value="AGC_KINASE_CTER"/>
    <property type="match status" value="1"/>
</dbReference>
<dbReference type="GO" id="GO:0015935">
    <property type="term" value="C:small ribosomal subunit"/>
    <property type="evidence" value="ECO:0007669"/>
    <property type="project" value="UniProtKB-ARBA"/>
</dbReference>
<dbReference type="GO" id="GO:0005524">
    <property type="term" value="F:ATP binding"/>
    <property type="evidence" value="ECO:0007669"/>
    <property type="project" value="UniProtKB-KW"/>
</dbReference>
<feature type="domain" description="AGC-kinase C-terminal" evidence="14">
    <location>
        <begin position="174"/>
        <end position="245"/>
    </location>
</feature>
<evidence type="ECO:0000256" key="9">
    <source>
        <dbReference type="ARBA" id="ARBA00023274"/>
    </source>
</evidence>
<dbReference type="InterPro" id="IPR008271">
    <property type="entry name" value="Ser/Thr_kinase_AS"/>
</dbReference>
<dbReference type="SMART" id="SM00133">
    <property type="entry name" value="S_TK_X"/>
    <property type="match status" value="1"/>
</dbReference>
<dbReference type="Proteomes" id="UP000716291">
    <property type="component" value="Unassembled WGS sequence"/>
</dbReference>
<dbReference type="InterPro" id="IPR020568">
    <property type="entry name" value="Ribosomal_Su5_D2-typ_SF"/>
</dbReference>
<dbReference type="InterPro" id="IPR000754">
    <property type="entry name" value="Ribosomal_uS9"/>
</dbReference>
<evidence type="ECO:0000256" key="10">
    <source>
        <dbReference type="ARBA" id="ARBA00039318"/>
    </source>
</evidence>
<protein>
    <recommendedName>
        <fullName evidence="10">Small ribosomal subunit protein uS9m</fullName>
    </recommendedName>
    <alternativeName>
        <fullName evidence="11">37S ribosomal protein S9, mitochondrial</fullName>
    </alternativeName>
</protein>
<accession>A0A9P6XFN0</accession>
<dbReference type="NCBIfam" id="NF001099">
    <property type="entry name" value="PRK00132.1"/>
    <property type="match status" value="1"/>
</dbReference>
<evidence type="ECO:0000259" key="14">
    <source>
        <dbReference type="PROSITE" id="PS51285"/>
    </source>
</evidence>
<dbReference type="InterPro" id="IPR017892">
    <property type="entry name" value="Pkinase_C"/>
</dbReference>
<evidence type="ECO:0000313" key="15">
    <source>
        <dbReference type="EMBL" id="KAG1312369.1"/>
    </source>
</evidence>
<evidence type="ECO:0000256" key="7">
    <source>
        <dbReference type="ARBA" id="ARBA00022840"/>
    </source>
</evidence>
<keyword evidence="2" id="KW-0723">Serine/threonine-protein kinase</keyword>
<evidence type="ECO:0000256" key="1">
    <source>
        <dbReference type="ARBA" id="ARBA00005251"/>
    </source>
</evidence>
<dbReference type="InterPro" id="IPR000961">
    <property type="entry name" value="AGC-kinase_C"/>
</dbReference>
<dbReference type="PROSITE" id="PS00108">
    <property type="entry name" value="PROTEIN_KINASE_ST"/>
    <property type="match status" value="1"/>
</dbReference>
<keyword evidence="8 12" id="KW-0689">Ribosomal protein</keyword>
<dbReference type="Gene3D" id="3.30.230.10">
    <property type="match status" value="1"/>
</dbReference>
<reference evidence="15" key="1">
    <citation type="journal article" date="2020" name="Microb. Genom.">
        <title>Genetic diversity of clinical and environmental Mucorales isolates obtained from an investigation of mucormycosis cases among solid organ transplant recipients.</title>
        <authorList>
            <person name="Nguyen M.H."/>
            <person name="Kaul D."/>
            <person name="Muto C."/>
            <person name="Cheng S.J."/>
            <person name="Richter R.A."/>
            <person name="Bruno V.M."/>
            <person name="Liu G."/>
            <person name="Beyhan S."/>
            <person name="Sundermann A.J."/>
            <person name="Mounaud S."/>
            <person name="Pasculle A.W."/>
            <person name="Nierman W.C."/>
            <person name="Driscoll E."/>
            <person name="Cumbie R."/>
            <person name="Clancy C.J."/>
            <person name="Dupont C.L."/>
        </authorList>
    </citation>
    <scope>NUCLEOTIDE SEQUENCE</scope>
    <source>
        <strain evidence="15">GL11</strain>
    </source>
</reference>
<dbReference type="EMBL" id="JAANQT010000290">
    <property type="protein sequence ID" value="KAG1312369.1"/>
    <property type="molecule type" value="Genomic_DNA"/>
</dbReference>
<keyword evidence="9 12" id="KW-0687">Ribonucleoprotein</keyword>
<comment type="similarity">
    <text evidence="1 12">Belongs to the universal ribosomal protein uS9 family.</text>
</comment>
<dbReference type="Pfam" id="PF00433">
    <property type="entry name" value="Pkinase_C"/>
    <property type="match status" value="1"/>
</dbReference>
<sequence length="583" mass="66936">MFTEICILERMFSEDVARFYLAELLLALEHLHALGIVYRDLKPENCLLDEAGHVLLTDFGLSKVSIEGSRTNTVCGTAEYMAPEILLKVNYDKSVDLWTFGILMYEMLTGDTPFRSSNKKKTLDAILKKKLQIPYYISADAKDLLIRLLRKNPNVRLGSEKDGIEKIKSHRFFRKINWKELAQRTCTPPIRPIVTDPALAENFDDQFTKEIIKESPIDGPNLDEKMKDYFLNFSYSYELFNVFMLRNIHFQFTGNFQNLQLSKRKYALSKPKRECDCELDLPLLRGLLGRLLPVATQCRSLPATQRFASSAATTTRFFKPNNNNTADDILQFREKPESLSYFTGNYKYNDLLIELNTLYKQFEDWKPVVNDASLPSDFIQQESSEKVYAWKLRDKMSELLSIPLTTSQWRKITIHLNALASLPKPLPAPVAHILAPYERHHIAQNKEIKVRSLDEYGRAYAVGRRKESSARCYLVEGEGKILVNGVELDSYFQRPVDRDEVTLPLEVTETKDKFNAWVVVTGGGSTGQAQAIKLGLGRALLVHDAELKQTLRKAGCITRDPRVVERKKEGQRKARAKYTWVKR</sequence>
<organism evidence="15 16">
    <name type="scientific">Rhizopus oryzae</name>
    <name type="common">Mucormycosis agent</name>
    <name type="synonym">Rhizopus arrhizus var. delemar</name>
    <dbReference type="NCBI Taxonomy" id="64495"/>
    <lineage>
        <taxon>Eukaryota</taxon>
        <taxon>Fungi</taxon>
        <taxon>Fungi incertae sedis</taxon>
        <taxon>Mucoromycota</taxon>
        <taxon>Mucoromycotina</taxon>
        <taxon>Mucoromycetes</taxon>
        <taxon>Mucorales</taxon>
        <taxon>Mucorineae</taxon>
        <taxon>Rhizopodaceae</taxon>
        <taxon>Rhizopus</taxon>
    </lineage>
</organism>
<gene>
    <name evidence="15" type="ORF">G6F64_003091</name>
</gene>
<evidence type="ECO:0000259" key="13">
    <source>
        <dbReference type="PROSITE" id="PS50011"/>
    </source>
</evidence>
<dbReference type="InterPro" id="IPR023035">
    <property type="entry name" value="Ribosomal_uS9_bac/plastid"/>
</dbReference>
<dbReference type="FunFam" id="1.10.510.10:FF:000048">
    <property type="entry name" value="Protein kinase C"/>
    <property type="match status" value="1"/>
</dbReference>
<dbReference type="PROSITE" id="PS00360">
    <property type="entry name" value="RIBOSOMAL_S9"/>
    <property type="match status" value="1"/>
</dbReference>
<dbReference type="InterPro" id="IPR014721">
    <property type="entry name" value="Ribsml_uS5_D2-typ_fold_subgr"/>
</dbReference>
<keyword evidence="7" id="KW-0067">ATP-binding</keyword>
<evidence type="ECO:0000256" key="4">
    <source>
        <dbReference type="ARBA" id="ARBA00022679"/>
    </source>
</evidence>
<evidence type="ECO:0000313" key="16">
    <source>
        <dbReference type="Proteomes" id="UP000716291"/>
    </source>
</evidence>
<evidence type="ECO:0000256" key="5">
    <source>
        <dbReference type="ARBA" id="ARBA00022741"/>
    </source>
</evidence>
<evidence type="ECO:0000256" key="11">
    <source>
        <dbReference type="ARBA" id="ARBA00042623"/>
    </source>
</evidence>
<dbReference type="SMART" id="SM00220">
    <property type="entry name" value="S_TKc"/>
    <property type="match status" value="1"/>
</dbReference>
<keyword evidence="4" id="KW-0808">Transferase</keyword>
<dbReference type="InterPro" id="IPR000719">
    <property type="entry name" value="Prot_kinase_dom"/>
</dbReference>
<feature type="domain" description="Protein kinase" evidence="13">
    <location>
        <begin position="1"/>
        <end position="173"/>
    </location>
</feature>
<comment type="caution">
    <text evidence="15">The sequence shown here is derived from an EMBL/GenBank/DDBJ whole genome shotgun (WGS) entry which is preliminary data.</text>
</comment>
<dbReference type="SUPFAM" id="SSF56112">
    <property type="entry name" value="Protein kinase-like (PK-like)"/>
    <property type="match status" value="1"/>
</dbReference>
<dbReference type="GO" id="GO:0003735">
    <property type="term" value="F:structural constituent of ribosome"/>
    <property type="evidence" value="ECO:0007669"/>
    <property type="project" value="InterPro"/>
</dbReference>
<evidence type="ECO:0000256" key="6">
    <source>
        <dbReference type="ARBA" id="ARBA00022777"/>
    </source>
</evidence>
<evidence type="ECO:0000256" key="8">
    <source>
        <dbReference type="ARBA" id="ARBA00022980"/>
    </source>
</evidence>
<keyword evidence="6" id="KW-0418">Kinase</keyword>
<evidence type="ECO:0000256" key="12">
    <source>
        <dbReference type="RuleBase" id="RU003815"/>
    </source>
</evidence>
<evidence type="ECO:0000256" key="3">
    <source>
        <dbReference type="ARBA" id="ARBA00022553"/>
    </source>
</evidence>
<dbReference type="GO" id="GO:0005737">
    <property type="term" value="C:cytoplasm"/>
    <property type="evidence" value="ECO:0007669"/>
    <property type="project" value="UniProtKB-ARBA"/>
</dbReference>
<dbReference type="InterPro" id="IPR020574">
    <property type="entry name" value="Ribosomal_uS9_CS"/>
</dbReference>
<dbReference type="FunFam" id="3.30.230.10:FF:000001">
    <property type="entry name" value="30S ribosomal protein S9"/>
    <property type="match status" value="1"/>
</dbReference>
<proteinExistence type="inferred from homology"/>
<keyword evidence="16" id="KW-1185">Reference proteome</keyword>